<feature type="compositionally biased region" description="Basic and acidic residues" evidence="1">
    <location>
        <begin position="63"/>
        <end position="72"/>
    </location>
</feature>
<evidence type="ECO:0000256" key="1">
    <source>
        <dbReference type="SAM" id="MobiDB-lite"/>
    </source>
</evidence>
<dbReference type="AlphaFoldDB" id="A0A7J6HXQ0"/>
<name>A0A7J6HXQ0_CANSA</name>
<protein>
    <submittedName>
        <fullName evidence="2">Uncharacterized protein</fullName>
    </submittedName>
</protein>
<proteinExistence type="predicted"/>
<gene>
    <name evidence="2" type="ORF">G4B88_021256</name>
</gene>
<dbReference type="Proteomes" id="UP000583929">
    <property type="component" value="Unassembled WGS sequence"/>
</dbReference>
<feature type="region of interest" description="Disordered" evidence="1">
    <location>
        <begin position="44"/>
        <end position="72"/>
    </location>
</feature>
<dbReference type="EMBL" id="JAATIQ010000020">
    <property type="protein sequence ID" value="KAF4400042.1"/>
    <property type="molecule type" value="Genomic_DNA"/>
</dbReference>
<reference evidence="2 3" key="1">
    <citation type="journal article" date="2020" name="bioRxiv">
        <title>Sequence and annotation of 42 cannabis genomes reveals extensive copy number variation in cannabinoid synthesis and pathogen resistance genes.</title>
        <authorList>
            <person name="Mckernan K.J."/>
            <person name="Helbert Y."/>
            <person name="Kane L.T."/>
            <person name="Ebling H."/>
            <person name="Zhang L."/>
            <person name="Liu B."/>
            <person name="Eaton Z."/>
            <person name="Mclaughlin S."/>
            <person name="Kingan S."/>
            <person name="Baybayan P."/>
            <person name="Concepcion G."/>
            <person name="Jordan M."/>
            <person name="Riva A."/>
            <person name="Barbazuk W."/>
            <person name="Harkins T."/>
        </authorList>
    </citation>
    <scope>NUCLEOTIDE SEQUENCE [LARGE SCALE GENOMIC DNA]</scope>
    <source>
        <strain evidence="3">cv. Jamaican Lion 4</strain>
        <tissue evidence="2">Leaf</tissue>
    </source>
</reference>
<sequence length="72" mass="8219">MDGLGGSQRDIKSFGFMGNHRNFQELEDDLHSLLEWSEICPVGLEPSRNRLSKKPKPSRGRQPSKEAQKRNP</sequence>
<evidence type="ECO:0000313" key="3">
    <source>
        <dbReference type="Proteomes" id="UP000583929"/>
    </source>
</evidence>
<accession>A0A7J6HXQ0</accession>
<evidence type="ECO:0000313" key="2">
    <source>
        <dbReference type="EMBL" id="KAF4400042.1"/>
    </source>
</evidence>
<keyword evidence="3" id="KW-1185">Reference proteome</keyword>
<organism evidence="2 3">
    <name type="scientific">Cannabis sativa</name>
    <name type="common">Hemp</name>
    <name type="synonym">Marijuana</name>
    <dbReference type="NCBI Taxonomy" id="3483"/>
    <lineage>
        <taxon>Eukaryota</taxon>
        <taxon>Viridiplantae</taxon>
        <taxon>Streptophyta</taxon>
        <taxon>Embryophyta</taxon>
        <taxon>Tracheophyta</taxon>
        <taxon>Spermatophyta</taxon>
        <taxon>Magnoliopsida</taxon>
        <taxon>eudicotyledons</taxon>
        <taxon>Gunneridae</taxon>
        <taxon>Pentapetalae</taxon>
        <taxon>rosids</taxon>
        <taxon>fabids</taxon>
        <taxon>Rosales</taxon>
        <taxon>Cannabaceae</taxon>
        <taxon>Cannabis</taxon>
    </lineage>
</organism>
<feature type="compositionally biased region" description="Basic residues" evidence="1">
    <location>
        <begin position="50"/>
        <end position="59"/>
    </location>
</feature>
<comment type="caution">
    <text evidence="2">The sequence shown here is derived from an EMBL/GenBank/DDBJ whole genome shotgun (WGS) entry which is preliminary data.</text>
</comment>